<dbReference type="GO" id="GO:0016301">
    <property type="term" value="F:kinase activity"/>
    <property type="evidence" value="ECO:0007669"/>
    <property type="project" value="UniProtKB-KW"/>
</dbReference>
<dbReference type="Proteomes" id="UP000713880">
    <property type="component" value="Unassembled WGS sequence"/>
</dbReference>
<keyword evidence="9 17" id="KW-0067">ATP-binding</keyword>
<comment type="subcellular location">
    <subcellularLocation>
        <location evidence="1">Cell membrane</location>
        <topology evidence="1">Multi-pass membrane protein</topology>
    </subcellularLocation>
</comment>
<evidence type="ECO:0000256" key="6">
    <source>
        <dbReference type="ARBA" id="ARBA00022692"/>
    </source>
</evidence>
<keyword evidence="7 17" id="KW-0547">Nucleotide-binding</keyword>
<feature type="transmembrane region" description="Helical" evidence="19">
    <location>
        <begin position="35"/>
        <end position="61"/>
    </location>
</feature>
<comment type="similarity">
    <text evidence="2">Belongs to the bacterial diacylglycerol kinase family.</text>
</comment>
<evidence type="ECO:0000256" key="19">
    <source>
        <dbReference type="SAM" id="Phobius"/>
    </source>
</evidence>
<organism evidence="20 21">
    <name type="scientific">Mordavella massiliensis</name>
    <dbReference type="NCBI Taxonomy" id="1871024"/>
    <lineage>
        <taxon>Bacteria</taxon>
        <taxon>Bacillati</taxon>
        <taxon>Bacillota</taxon>
        <taxon>Clostridia</taxon>
        <taxon>Eubacteriales</taxon>
        <taxon>Clostridiaceae</taxon>
        <taxon>Mordavella</taxon>
    </lineage>
</organism>
<dbReference type="InterPro" id="IPR000829">
    <property type="entry name" value="DAGK"/>
</dbReference>
<dbReference type="AlphaFoldDB" id="A0A938X247"/>
<keyword evidence="18" id="KW-0460">Magnesium</keyword>
<keyword evidence="21" id="KW-1185">Reference proteome</keyword>
<evidence type="ECO:0000256" key="7">
    <source>
        <dbReference type="ARBA" id="ARBA00022741"/>
    </source>
</evidence>
<keyword evidence="14" id="KW-1208">Phospholipid metabolism</keyword>
<evidence type="ECO:0000256" key="4">
    <source>
        <dbReference type="ARBA" id="ARBA00022516"/>
    </source>
</evidence>
<dbReference type="EMBL" id="JACJLV010000002">
    <property type="protein sequence ID" value="MBM6825663.1"/>
    <property type="molecule type" value="Genomic_DNA"/>
</dbReference>
<dbReference type="PANTHER" id="PTHR34299:SF1">
    <property type="entry name" value="DIACYLGLYCEROL KINASE"/>
    <property type="match status" value="1"/>
</dbReference>
<evidence type="ECO:0000256" key="2">
    <source>
        <dbReference type="ARBA" id="ARBA00005967"/>
    </source>
</evidence>
<gene>
    <name evidence="20" type="ORF">H6A13_00890</name>
</gene>
<evidence type="ECO:0000256" key="14">
    <source>
        <dbReference type="ARBA" id="ARBA00023264"/>
    </source>
</evidence>
<evidence type="ECO:0000256" key="18">
    <source>
        <dbReference type="PIRSR" id="PIRSR600829-4"/>
    </source>
</evidence>
<evidence type="ECO:0000256" key="16">
    <source>
        <dbReference type="PIRSR" id="PIRSR600829-2"/>
    </source>
</evidence>
<sequence>MKREKKPPLRKTFGYAFEGILTGIRKERNMRIHTAAMILVVFFGTVLGLSATEWCICLVLFGLVMALELVNTAVEAVVDLVTEERKPLAKIAKDTAAGAVLIAAIMAAVSGCIIFLPKILEFVEALGIIG</sequence>
<feature type="binding site" evidence="17">
    <location>
        <position position="15"/>
    </location>
    <ligand>
        <name>ATP</name>
        <dbReference type="ChEBI" id="CHEBI:30616"/>
    </ligand>
</feature>
<keyword evidence="10 19" id="KW-1133">Transmembrane helix</keyword>
<dbReference type="PANTHER" id="PTHR34299">
    <property type="entry name" value="DIACYLGLYCEROL KINASE"/>
    <property type="match status" value="1"/>
</dbReference>
<dbReference type="GO" id="GO:0005524">
    <property type="term" value="F:ATP binding"/>
    <property type="evidence" value="ECO:0007669"/>
    <property type="project" value="UniProtKB-KW"/>
</dbReference>
<dbReference type="InterPro" id="IPR033717">
    <property type="entry name" value="UDPK"/>
</dbReference>
<dbReference type="CDD" id="cd14265">
    <property type="entry name" value="UDPK_IM_like"/>
    <property type="match status" value="1"/>
</dbReference>
<evidence type="ECO:0000256" key="10">
    <source>
        <dbReference type="ARBA" id="ARBA00022989"/>
    </source>
</evidence>
<feature type="binding site" evidence="17">
    <location>
        <begin position="93"/>
        <end position="94"/>
    </location>
    <ligand>
        <name>ATP</name>
        <dbReference type="ChEBI" id="CHEBI:30616"/>
    </ligand>
</feature>
<feature type="binding site" evidence="18">
    <location>
        <position position="27"/>
    </location>
    <ligand>
        <name>a divalent metal cation</name>
        <dbReference type="ChEBI" id="CHEBI:60240"/>
    </ligand>
</feature>
<proteinExistence type="inferred from homology"/>
<keyword evidence="11" id="KW-0443">Lipid metabolism</keyword>
<dbReference type="GO" id="GO:0005886">
    <property type="term" value="C:plasma membrane"/>
    <property type="evidence" value="ECO:0007669"/>
    <property type="project" value="UniProtKB-SubCell"/>
</dbReference>
<keyword evidence="4" id="KW-0444">Lipid biosynthesis</keyword>
<evidence type="ECO:0000256" key="5">
    <source>
        <dbReference type="ARBA" id="ARBA00022679"/>
    </source>
</evidence>
<keyword evidence="13" id="KW-0594">Phospholipid biosynthesis</keyword>
<feature type="binding site" evidence="16">
    <location>
        <position position="68"/>
    </location>
    <ligand>
        <name>substrate</name>
    </ligand>
</feature>
<dbReference type="InterPro" id="IPR036945">
    <property type="entry name" value="DAGK_sf"/>
</dbReference>
<keyword evidence="3" id="KW-1003">Cell membrane</keyword>
<protein>
    <submittedName>
        <fullName evidence="20">Diacylglycerol kinase family protein</fullName>
    </submittedName>
</protein>
<evidence type="ECO:0000313" key="21">
    <source>
        <dbReference type="Proteomes" id="UP000713880"/>
    </source>
</evidence>
<reference evidence="20" key="2">
    <citation type="journal article" date="2021" name="Sci. Rep.">
        <title>The distribution of antibiotic resistance genes in chicken gut microbiota commensals.</title>
        <authorList>
            <person name="Juricova H."/>
            <person name="Matiasovicova J."/>
            <person name="Kubasova T."/>
            <person name="Cejkova D."/>
            <person name="Rychlik I."/>
        </authorList>
    </citation>
    <scope>NUCLEOTIDE SEQUENCE</scope>
    <source>
        <strain evidence="20">An420c</strain>
    </source>
</reference>
<keyword evidence="12 19" id="KW-0472">Membrane</keyword>
<evidence type="ECO:0000256" key="8">
    <source>
        <dbReference type="ARBA" id="ARBA00022777"/>
    </source>
</evidence>
<evidence type="ECO:0000256" key="1">
    <source>
        <dbReference type="ARBA" id="ARBA00004651"/>
    </source>
</evidence>
<keyword evidence="18" id="KW-0479">Metal-binding</keyword>
<dbReference type="GO" id="GO:0046872">
    <property type="term" value="F:metal ion binding"/>
    <property type="evidence" value="ECO:0007669"/>
    <property type="project" value="UniProtKB-KW"/>
</dbReference>
<feature type="binding site" evidence="17">
    <location>
        <position position="27"/>
    </location>
    <ligand>
        <name>ATP</name>
        <dbReference type="ChEBI" id="CHEBI:30616"/>
    </ligand>
</feature>
<feature type="binding site" evidence="17">
    <location>
        <position position="75"/>
    </location>
    <ligand>
        <name>ATP</name>
        <dbReference type="ChEBI" id="CHEBI:30616"/>
    </ligand>
</feature>
<name>A0A938X247_9CLOT</name>
<keyword evidence="6 19" id="KW-0812">Transmembrane</keyword>
<evidence type="ECO:0000256" key="17">
    <source>
        <dbReference type="PIRSR" id="PIRSR600829-3"/>
    </source>
</evidence>
<dbReference type="RefSeq" id="WP_204907734.1">
    <property type="nucleotide sequence ID" value="NZ_JACJLV010000002.1"/>
</dbReference>
<dbReference type="PROSITE" id="PS01069">
    <property type="entry name" value="DAGK_PROKAR"/>
    <property type="match status" value="1"/>
</dbReference>
<evidence type="ECO:0000256" key="13">
    <source>
        <dbReference type="ARBA" id="ARBA00023209"/>
    </source>
</evidence>
<evidence type="ECO:0000256" key="3">
    <source>
        <dbReference type="ARBA" id="ARBA00022475"/>
    </source>
</evidence>
<evidence type="ECO:0000256" key="15">
    <source>
        <dbReference type="PIRSR" id="PIRSR600829-1"/>
    </source>
</evidence>
<keyword evidence="8 20" id="KW-0418">Kinase</keyword>
<evidence type="ECO:0000256" key="12">
    <source>
        <dbReference type="ARBA" id="ARBA00023136"/>
    </source>
</evidence>
<accession>A0A938X247</accession>
<feature type="transmembrane region" description="Helical" evidence="19">
    <location>
        <begin position="96"/>
        <end position="116"/>
    </location>
</feature>
<comment type="caution">
    <text evidence="20">The sequence shown here is derived from an EMBL/GenBank/DDBJ whole genome shotgun (WGS) entry which is preliminary data.</text>
</comment>
<dbReference type="GO" id="GO:0008654">
    <property type="term" value="P:phospholipid biosynthetic process"/>
    <property type="evidence" value="ECO:0007669"/>
    <property type="project" value="UniProtKB-KW"/>
</dbReference>
<dbReference type="Gene3D" id="1.10.287.3610">
    <property type="match status" value="1"/>
</dbReference>
<comment type="cofactor">
    <cofactor evidence="18">
        <name>Mg(2+)</name>
        <dbReference type="ChEBI" id="CHEBI:18420"/>
    </cofactor>
    <text evidence="18">Mn(2+), Zn(2+), Cd(2+) and Co(2+) support activity to lesser extents.</text>
</comment>
<feature type="active site" description="Proton acceptor" evidence="15">
    <location>
        <position position="68"/>
    </location>
</feature>
<dbReference type="Pfam" id="PF01219">
    <property type="entry name" value="DAGK_prokar"/>
    <property type="match status" value="1"/>
</dbReference>
<evidence type="ECO:0000256" key="11">
    <source>
        <dbReference type="ARBA" id="ARBA00023098"/>
    </source>
</evidence>
<evidence type="ECO:0000256" key="9">
    <source>
        <dbReference type="ARBA" id="ARBA00022840"/>
    </source>
</evidence>
<reference evidence="20" key="1">
    <citation type="submission" date="2020-08" db="EMBL/GenBank/DDBJ databases">
        <authorList>
            <person name="Cejkova D."/>
            <person name="Kubasova T."/>
            <person name="Jahodarova E."/>
            <person name="Rychlik I."/>
        </authorList>
    </citation>
    <scope>NUCLEOTIDE SEQUENCE</scope>
    <source>
        <strain evidence="20">An420c</strain>
    </source>
</reference>
<feature type="binding site" evidence="18">
    <location>
        <position position="75"/>
    </location>
    <ligand>
        <name>a divalent metal cation</name>
        <dbReference type="ChEBI" id="CHEBI:60240"/>
    </ligand>
</feature>
<keyword evidence="5" id="KW-0808">Transferase</keyword>
<evidence type="ECO:0000313" key="20">
    <source>
        <dbReference type="EMBL" id="MBM6825663.1"/>
    </source>
</evidence>